<proteinExistence type="predicted"/>
<name>A0A0B5IZL7_9VIRU</name>
<feature type="region of interest" description="Disordered" evidence="1">
    <location>
        <begin position="223"/>
        <end position="248"/>
    </location>
</feature>
<dbReference type="KEGG" id="vg:23463275"/>
<feature type="region of interest" description="Disordered" evidence="1">
    <location>
        <begin position="336"/>
        <end position="382"/>
    </location>
</feature>
<dbReference type="EMBL" id="KP136319">
    <property type="protein sequence ID" value="AJF98358.1"/>
    <property type="molecule type" value="Genomic_DNA"/>
</dbReference>
<organism evidence="2 3">
    <name type="scientific">Pandoravirus inopinatum</name>
    <dbReference type="NCBI Taxonomy" id="1605721"/>
    <lineage>
        <taxon>Viruses</taxon>
        <taxon>Pandoravirus</taxon>
    </lineage>
</organism>
<dbReference type="RefSeq" id="YP_009120593.1">
    <property type="nucleotide sequence ID" value="NC_026440.1"/>
</dbReference>
<protein>
    <submittedName>
        <fullName evidence="2">Uncharacterized protein</fullName>
    </submittedName>
</protein>
<dbReference type="Proteomes" id="UP000202511">
    <property type="component" value="Segment"/>
</dbReference>
<reference evidence="2 3" key="1">
    <citation type="journal article" date="2015" name="Parasitol. Res.">
        <title>Viruses in close associations with free-living amoebae.</title>
        <authorList>
            <person name="Scheid P."/>
        </authorList>
    </citation>
    <scope>NUCLEOTIDE SEQUENCE [LARGE SCALE GENOMIC DNA]</scope>
    <source>
        <strain evidence="2">KlaHel</strain>
    </source>
</reference>
<accession>A0A0B5IZL7</accession>
<feature type="compositionally biased region" description="Low complexity" evidence="1">
    <location>
        <begin position="339"/>
        <end position="363"/>
    </location>
</feature>
<evidence type="ECO:0000256" key="1">
    <source>
        <dbReference type="SAM" id="MobiDB-lite"/>
    </source>
</evidence>
<dbReference type="GeneID" id="23463275"/>
<evidence type="ECO:0000313" key="3">
    <source>
        <dbReference type="Proteomes" id="UP000202511"/>
    </source>
</evidence>
<sequence length="752" mass="81350">MATATNRRAVPAAHRIPPCQRQASRVRFYQGLGEALIETVRTPLINTSDPGSIDSALAWVYGDNDQIASLALAQALRDWSRPLFPVEYAIGGGHTLLDPFALPTTLEAVGFADHPALVSGRGAFEHALIKAFPVFGPLVIRDGLLRGDNVVLAGGSVVDAMQSPHLRASRGDMDLWVYGSDDDRRRDVFAKVAETIFAAVPNCRCVVSGSVVSFHAPSSTANKDDNIKDIKHGTDDTGTRDGNDKDDQGHVETLQIVYTDCRTAAQVIAGFDMGHVCAYYDGRAVRAMAECVWSIIGRASRPLPGIAARPDRLAKASRKGFAVSSAPSLTAPALTDPVASASASPPSSMTSSSSSASSSSTTSDVPQGVPMTGQSSQTRATPDEISTRLIARPKQQQECVDLPSLLAAFDFAPLLRNPYEFARRPAAATVAQTPTIDVAVDPSLQASNRSPSRSSGCASTTRSTTTAEYVCARCGSTDPRHEICARVLSEHGSPNGMTKGILRRPRPIRLPLSRMMGNPACYRCSENSQRKKYKCTREGTCAYLGAPSTPEQDHEDAADRWGYWPADQAVQRGRDQMAYRRARQAYLCVSLALVSTDRDVPHHRARTRPSPVLARLDALHAFLSAALGPTVENLDAYSYRLHGVLPYGTSPDGIAQGTTPERFTWYIPRTLRWHKDEEHRVLAYVSRWSSFVDGLTGRPADPRDYPIGTLIGGTLALACVVYDVGVIKPMIDAVAVRAYPPWFFYTAALLDP</sequence>
<evidence type="ECO:0000313" key="2">
    <source>
        <dbReference type="EMBL" id="AJF98358.1"/>
    </source>
</evidence>